<gene>
    <name evidence="2" type="ORF">QE152_g4651</name>
</gene>
<keyword evidence="3" id="KW-1185">Reference proteome</keyword>
<dbReference type="Proteomes" id="UP001458880">
    <property type="component" value="Unassembled WGS sequence"/>
</dbReference>
<feature type="region of interest" description="Disordered" evidence="1">
    <location>
        <begin position="202"/>
        <end position="242"/>
    </location>
</feature>
<accession>A0AAW1MTW0</accession>
<protein>
    <recommendedName>
        <fullName evidence="4">Fibrous sheath-interacting protein 1</fullName>
    </recommendedName>
</protein>
<comment type="caution">
    <text evidence="2">The sequence shown here is derived from an EMBL/GenBank/DDBJ whole genome shotgun (WGS) entry which is preliminary data.</text>
</comment>
<proteinExistence type="predicted"/>
<sequence>MLDDVTEEKQTSSSYNARQFRQNKNFESSLREIQENFIPDDTLILPSINMTDKLNSSCEHRNQSDKDVIQCSTNEIVSSQLIQPKRGLEDSLRDCLKDYDRPRCYLEGETKSTRHLMLEINEFYLDIAQQLRYLKGNLLDSARRKIEGTLSETESTSSYESELQKLITSIEQDDQKVTENVKALEELKKERTIIHQEIESLSGESEISKEQTKESNFQIPKDGIKHPPQEQTGQADKELNNEKKKNVPCEGKDFIAKNKELAKEYNMTRYCLTDEEKRRLQNLLSDIDVCEETNTETCLQGVIEYEKEIQKTSSANVAPLSTEYTVNDEDESQDLSLTDVVSTSGFNFDTNESQILSHLDLKLTDLRGEETIENESRTSVDIETFNELKKAEDNGKPWKFQLLQKRLKHIDRSLAEICLQKTKENEKSQISDDEDIIDIENIRKEYRESVCDISVDIEELEFEESKKAVDDAAESEHDV</sequence>
<evidence type="ECO:0008006" key="4">
    <source>
        <dbReference type="Google" id="ProtNLM"/>
    </source>
</evidence>
<evidence type="ECO:0000256" key="1">
    <source>
        <dbReference type="SAM" id="MobiDB-lite"/>
    </source>
</evidence>
<name>A0AAW1MTW0_POPJA</name>
<dbReference type="EMBL" id="JASPKY010000025">
    <property type="protein sequence ID" value="KAK9751806.1"/>
    <property type="molecule type" value="Genomic_DNA"/>
</dbReference>
<dbReference type="AlphaFoldDB" id="A0AAW1MTW0"/>
<organism evidence="2 3">
    <name type="scientific">Popillia japonica</name>
    <name type="common">Japanese beetle</name>
    <dbReference type="NCBI Taxonomy" id="7064"/>
    <lineage>
        <taxon>Eukaryota</taxon>
        <taxon>Metazoa</taxon>
        <taxon>Ecdysozoa</taxon>
        <taxon>Arthropoda</taxon>
        <taxon>Hexapoda</taxon>
        <taxon>Insecta</taxon>
        <taxon>Pterygota</taxon>
        <taxon>Neoptera</taxon>
        <taxon>Endopterygota</taxon>
        <taxon>Coleoptera</taxon>
        <taxon>Polyphaga</taxon>
        <taxon>Scarabaeiformia</taxon>
        <taxon>Scarabaeidae</taxon>
        <taxon>Rutelinae</taxon>
        <taxon>Popillia</taxon>
    </lineage>
</organism>
<evidence type="ECO:0000313" key="2">
    <source>
        <dbReference type="EMBL" id="KAK9751806.1"/>
    </source>
</evidence>
<reference evidence="2 3" key="1">
    <citation type="journal article" date="2024" name="BMC Genomics">
        <title>De novo assembly and annotation of Popillia japonica's genome with initial clues to its potential as an invasive pest.</title>
        <authorList>
            <person name="Cucini C."/>
            <person name="Boschi S."/>
            <person name="Funari R."/>
            <person name="Cardaioli E."/>
            <person name="Iannotti N."/>
            <person name="Marturano G."/>
            <person name="Paoli F."/>
            <person name="Bruttini M."/>
            <person name="Carapelli A."/>
            <person name="Frati F."/>
            <person name="Nardi F."/>
        </authorList>
    </citation>
    <scope>NUCLEOTIDE SEQUENCE [LARGE SCALE GENOMIC DNA]</scope>
    <source>
        <strain evidence="2">DMR45628</strain>
    </source>
</reference>
<evidence type="ECO:0000313" key="3">
    <source>
        <dbReference type="Proteomes" id="UP001458880"/>
    </source>
</evidence>